<sequence>MRRLAEIAVAVSGVTLGLAVEPVWMPDSGLDYSSLTSLTMLGPYAVPFIAVVLTTVAGTLRAAHLVTRRAELASRRALGQSRGSLVRAEALLGATSGAAWGGAALVAGSVVRQASQGFGPGSPYWGALGTLAWFWLALVLGAAGGWLMAAAWATRDTRDDASARRSVESAPRARRERWPWAAGALALPTLAMSVTGWPGDVAMPWTLVLFLVSALGYYVAVPALLVRWGSRLGLAILRGIARVLDRAASPASASSLAADSLMRRTPLRGAALGAIGLVVAVATGASLALNANTARNALANELAPDAIVASVPVIESGRPVADQPSPGWAPALDPVIIAELEADPAVVVVPAAVLTVGVDRGIDTVFAVDRDALDGLDPRGLRPTYLDGAVAIGTGYDVLIIGDLQVAADWPSVAAPFSGIDRDWAEGVLGDAPTSAMLIYGSDAAAALAAHDLGSAVVSYPERGYVEGDPWADASSLALVAGPFLLGAVAIVVALAAASQRLRAREHATLVALGARAGTMRAAAALESGLVTAVGAALGLAAGTALGLGMSALNGAGGWGVRLWNLGFDLAQAPWGALIGLVAVAVALASGLAALVRIRADASSPAEQLREAEKDGVQ</sequence>
<keyword evidence="9" id="KW-1185">Reference proteome</keyword>
<evidence type="ECO:0000256" key="4">
    <source>
        <dbReference type="ARBA" id="ARBA00022989"/>
    </source>
</evidence>
<keyword evidence="2" id="KW-1003">Cell membrane</keyword>
<feature type="transmembrane region" description="Helical" evidence="6">
    <location>
        <begin position="530"/>
        <end position="553"/>
    </location>
</feature>
<keyword evidence="4 6" id="KW-1133">Transmembrane helix</keyword>
<dbReference type="InterPro" id="IPR003838">
    <property type="entry name" value="ABC3_permease_C"/>
</dbReference>
<reference evidence="8" key="1">
    <citation type="submission" date="2023-06" db="EMBL/GenBank/DDBJ databases">
        <title>Sysu t00192.</title>
        <authorList>
            <person name="Gao L."/>
            <person name="Fang B.-Z."/>
            <person name="Li W.-J."/>
        </authorList>
    </citation>
    <scope>NUCLEOTIDE SEQUENCE</scope>
    <source>
        <strain evidence="8">SYSU T00192</strain>
    </source>
</reference>
<evidence type="ECO:0000256" key="2">
    <source>
        <dbReference type="ARBA" id="ARBA00022475"/>
    </source>
</evidence>
<gene>
    <name evidence="8" type="ORF">QQX09_08735</name>
</gene>
<dbReference type="EMBL" id="JAUHPW010000006">
    <property type="protein sequence ID" value="MDN4475938.1"/>
    <property type="molecule type" value="Genomic_DNA"/>
</dbReference>
<feature type="transmembrane region" description="Helical" evidence="6">
    <location>
        <begin position="131"/>
        <end position="154"/>
    </location>
</feature>
<accession>A0ABT8G9Y6</accession>
<evidence type="ECO:0000256" key="6">
    <source>
        <dbReference type="SAM" id="Phobius"/>
    </source>
</evidence>
<organism evidence="8 9">
    <name type="scientific">Demequina litoralis</name>
    <dbReference type="NCBI Taxonomy" id="3051660"/>
    <lineage>
        <taxon>Bacteria</taxon>
        <taxon>Bacillati</taxon>
        <taxon>Actinomycetota</taxon>
        <taxon>Actinomycetes</taxon>
        <taxon>Micrococcales</taxon>
        <taxon>Demequinaceae</taxon>
        <taxon>Demequina</taxon>
    </lineage>
</organism>
<feature type="transmembrane region" description="Helical" evidence="6">
    <location>
        <begin position="573"/>
        <end position="596"/>
    </location>
</feature>
<evidence type="ECO:0000256" key="1">
    <source>
        <dbReference type="ARBA" id="ARBA00004651"/>
    </source>
</evidence>
<dbReference type="RefSeq" id="WP_301133554.1">
    <property type="nucleotide sequence ID" value="NZ_JAUHPW010000006.1"/>
</dbReference>
<comment type="caution">
    <text evidence="8">The sequence shown here is derived from an EMBL/GenBank/DDBJ whole genome shotgun (WGS) entry which is preliminary data.</text>
</comment>
<keyword evidence="3 6" id="KW-0812">Transmembrane</keyword>
<keyword evidence="5 6" id="KW-0472">Membrane</keyword>
<name>A0ABT8G9Y6_9MICO</name>
<feature type="transmembrane region" description="Helical" evidence="6">
    <location>
        <begin position="88"/>
        <end position="111"/>
    </location>
</feature>
<evidence type="ECO:0000313" key="9">
    <source>
        <dbReference type="Proteomes" id="UP001172728"/>
    </source>
</evidence>
<feature type="transmembrane region" description="Helical" evidence="6">
    <location>
        <begin position="270"/>
        <end position="289"/>
    </location>
</feature>
<feature type="transmembrane region" description="Helical" evidence="6">
    <location>
        <begin position="178"/>
        <end position="197"/>
    </location>
</feature>
<evidence type="ECO:0000313" key="8">
    <source>
        <dbReference type="EMBL" id="MDN4475938.1"/>
    </source>
</evidence>
<dbReference type="Pfam" id="PF02687">
    <property type="entry name" value="FtsX"/>
    <property type="match status" value="1"/>
</dbReference>
<protein>
    <recommendedName>
        <fullName evidence="7">ABC3 transporter permease C-terminal domain-containing protein</fullName>
    </recommendedName>
</protein>
<feature type="transmembrane region" description="Helical" evidence="6">
    <location>
        <begin position="477"/>
        <end position="498"/>
    </location>
</feature>
<dbReference type="Proteomes" id="UP001172728">
    <property type="component" value="Unassembled WGS sequence"/>
</dbReference>
<evidence type="ECO:0000259" key="7">
    <source>
        <dbReference type="Pfam" id="PF02687"/>
    </source>
</evidence>
<comment type="subcellular location">
    <subcellularLocation>
        <location evidence="1">Cell membrane</location>
        <topology evidence="1">Multi-pass membrane protein</topology>
    </subcellularLocation>
</comment>
<evidence type="ECO:0000256" key="3">
    <source>
        <dbReference type="ARBA" id="ARBA00022692"/>
    </source>
</evidence>
<feature type="transmembrane region" description="Helical" evidence="6">
    <location>
        <begin position="203"/>
        <end position="226"/>
    </location>
</feature>
<feature type="transmembrane region" description="Helical" evidence="6">
    <location>
        <begin position="43"/>
        <end position="67"/>
    </location>
</feature>
<feature type="domain" description="ABC3 transporter permease C-terminal" evidence="7">
    <location>
        <begin position="483"/>
        <end position="599"/>
    </location>
</feature>
<proteinExistence type="predicted"/>
<evidence type="ECO:0000256" key="5">
    <source>
        <dbReference type="ARBA" id="ARBA00023136"/>
    </source>
</evidence>